<dbReference type="OrthoDB" id="2663344at2"/>
<dbReference type="Pfam" id="PF15615">
    <property type="entry name" value="TerB_C"/>
    <property type="match status" value="1"/>
</dbReference>
<feature type="domain" description="TerB N-terminal" evidence="1">
    <location>
        <begin position="33"/>
        <end position="154"/>
    </location>
</feature>
<name>A0A1T4PNK1_9FIRM</name>
<dbReference type="EMBL" id="FUXA01000013">
    <property type="protein sequence ID" value="SJZ93150.1"/>
    <property type="molecule type" value="Genomic_DNA"/>
</dbReference>
<keyword evidence="4" id="KW-1185">Reference proteome</keyword>
<feature type="domain" description="TerB-C" evidence="2">
    <location>
        <begin position="338"/>
        <end position="488"/>
    </location>
</feature>
<dbReference type="RefSeq" id="WP_078787881.1">
    <property type="nucleotide sequence ID" value="NZ_FMTO01000012.1"/>
</dbReference>
<proteinExistence type="predicted"/>
<dbReference type="Proteomes" id="UP000189857">
    <property type="component" value="Unassembled WGS sequence"/>
</dbReference>
<reference evidence="3 4" key="1">
    <citation type="submission" date="2017-02" db="EMBL/GenBank/DDBJ databases">
        <authorList>
            <person name="Peterson S.W."/>
        </authorList>
    </citation>
    <scope>NUCLEOTIDE SEQUENCE [LARGE SCALE GENOMIC DNA]</scope>
    <source>
        <strain evidence="3 4">ATCC 17233</strain>
    </source>
</reference>
<evidence type="ECO:0000259" key="1">
    <source>
        <dbReference type="Pfam" id="PF13208"/>
    </source>
</evidence>
<dbReference type="AlphaFoldDB" id="A0A1T4PNK1"/>
<evidence type="ECO:0000313" key="4">
    <source>
        <dbReference type="Proteomes" id="UP000189857"/>
    </source>
</evidence>
<dbReference type="Pfam" id="PF13208">
    <property type="entry name" value="TerB_N"/>
    <property type="match status" value="1"/>
</dbReference>
<gene>
    <name evidence="3" type="ORF">SAMN02745110_02076</name>
</gene>
<dbReference type="InterPro" id="IPR025266">
    <property type="entry name" value="TerB_N"/>
</dbReference>
<sequence>MRFLYSSGRIFNEVYKDEAIPLRPGYPLPEQIKDIRVVQKDDDKEGEDREDIFVHMARIMEEYSDDFRYEMKFKRHQPAYDILSDSELRGYFGWRTAYREGEVLKAETYPEIYEFELINGIGTTGPEDTYKKLLKLSEDYPSYREQIRKNINDFVVLNDLPAGLYLETASYRCDEDMHIVFGMDDEKKARGDFLKTLLRLAGDDIKDSGLYENELLKDSEEAAHFLFKEMDLYYSSKRKKSLKEELFGRKEVWPYNIFSGSVVAVKCKDEGYEYKLSEERSFRFMRGHWTVERHSLQNGAPGLIAGFLYCLEGCLKGEETKKNVPQWMKKLIYSKFSEYQENKRKIEERKVRIDLSRLDDIREKAAVIRDKLLVDTDVEATVDETAESTSCDIENIAGVDIDRSVGTTGDECEKETADDDIYNLTSDEVRFLGSLLKGEDINWVKEKGIFISVLIESINEKFYDEFGDSILVDDDYPEIYEDYREDIEDYLERRKID</sequence>
<protein>
    <submittedName>
        <fullName evidence="3">TerB N-terminal domain-containing protein</fullName>
    </submittedName>
</protein>
<organism evidence="3 4">
    <name type="scientific">Eubacterium ruminantium</name>
    <dbReference type="NCBI Taxonomy" id="42322"/>
    <lineage>
        <taxon>Bacteria</taxon>
        <taxon>Bacillati</taxon>
        <taxon>Bacillota</taxon>
        <taxon>Clostridia</taxon>
        <taxon>Eubacteriales</taxon>
        <taxon>Eubacteriaceae</taxon>
        <taxon>Eubacterium</taxon>
    </lineage>
</organism>
<accession>A0A1T4PNK1</accession>
<evidence type="ECO:0000313" key="3">
    <source>
        <dbReference type="EMBL" id="SJZ93150.1"/>
    </source>
</evidence>
<evidence type="ECO:0000259" key="2">
    <source>
        <dbReference type="Pfam" id="PF15615"/>
    </source>
</evidence>
<dbReference type="InterPro" id="IPR028932">
    <property type="entry name" value="TerB-C"/>
</dbReference>